<evidence type="ECO:0008006" key="3">
    <source>
        <dbReference type="Google" id="ProtNLM"/>
    </source>
</evidence>
<reference evidence="1 2" key="1">
    <citation type="submission" date="2012-09" db="EMBL/GenBank/DDBJ databases">
        <title>The Genome Sequence of Bacteroides oleiciplenus YIT 12058.</title>
        <authorList>
            <consortium name="The Broad Institute Genome Sequencing Platform"/>
            <person name="Earl A."/>
            <person name="Ward D."/>
            <person name="Feldgarden M."/>
            <person name="Gevers D."/>
            <person name="Morotomi M."/>
            <person name="Walker B."/>
            <person name="Young S.K."/>
            <person name="Zeng Q."/>
            <person name="Gargeya S."/>
            <person name="Fitzgerald M."/>
            <person name="Haas B."/>
            <person name="Abouelleil A."/>
            <person name="Alvarado L."/>
            <person name="Arachchi H.M."/>
            <person name="Berlin A.M."/>
            <person name="Chapman S.B."/>
            <person name="Goldberg J."/>
            <person name="Griggs A."/>
            <person name="Gujja S."/>
            <person name="Hansen M."/>
            <person name="Howarth C."/>
            <person name="Imamovic A."/>
            <person name="Larimer J."/>
            <person name="McCowen C."/>
            <person name="Montmayeur A."/>
            <person name="Murphy C."/>
            <person name="Neiman D."/>
            <person name="Pearson M."/>
            <person name="Priest M."/>
            <person name="Roberts A."/>
            <person name="Saif S."/>
            <person name="Shea T."/>
            <person name="Sisk P."/>
            <person name="Sykes S."/>
            <person name="Wortman J."/>
            <person name="Nusbaum C."/>
            <person name="Birren B."/>
        </authorList>
    </citation>
    <scope>NUCLEOTIDE SEQUENCE [LARGE SCALE GENOMIC DNA]</scope>
    <source>
        <strain evidence="1 2">YIT 12058</strain>
    </source>
</reference>
<protein>
    <recommendedName>
        <fullName evidence="3">SusD/RagB family nutrient-binding outer membrane lipoprotein</fullName>
    </recommendedName>
</protein>
<gene>
    <name evidence="1" type="ORF">HMPREF9447_00750</name>
</gene>
<dbReference type="Proteomes" id="UP000009872">
    <property type="component" value="Unassembled WGS sequence"/>
</dbReference>
<dbReference type="InterPro" id="IPR024302">
    <property type="entry name" value="SusD-like"/>
</dbReference>
<evidence type="ECO:0000313" key="2">
    <source>
        <dbReference type="Proteomes" id="UP000009872"/>
    </source>
</evidence>
<evidence type="ECO:0000313" key="1">
    <source>
        <dbReference type="EMBL" id="EKU92300.1"/>
    </source>
</evidence>
<sequence length="536" mass="61115">MKHITSIIKLLTLALLLIVGYACTDNFDKINQKDYQVDKEELGREGYNVGASLKGLQGLVIPTEEHLYQFVEALGTGAFAGYIGCTVEWTAKFETYNPPIDWQEAPFSDLITRTYPFYRDLLDETDDPIALALGKLLRVTIMQRVTDMYGPIPYSKIISKTGEVSLTVSYDSQEEVYKQMFKELDEVSDVLKENLNLSAEAFRKFDDVYQGDLSKWLKFANSLKLRMAMRLTYVPEMKEEVQRIAEEAVAAGVITQNIDNAFLKVEENRAAMIFNDWNDQRVGADIISYMNGYKDSRREKMFTTVKMTVYDENFQPQEIDGYAGIRIGIDVTTKDDIIGVYSKPIITSTSPYMWMNSAEITFLRAEGALRGWNMGGDAKTLYNQAITLSFEQHGVSGVEAYTTDMTNIPEAYSDPTFTYTDWEGPRSTITIAWEDGDENFERNLERIITQKWIANFPLGVEAWSEFRRTGYPHLIPVIENKSGGSINSNHMIRRLWYPPTEYTENLQNINQAIGMLGGPDNGGTRLWWDKKPYSNP</sequence>
<name>K9ET09_9BACE</name>
<dbReference type="EMBL" id="ADLF01000002">
    <property type="protein sequence ID" value="EKU92300.1"/>
    <property type="molecule type" value="Genomic_DNA"/>
</dbReference>
<dbReference type="PATRIC" id="fig|742727.4.peg.753"/>
<comment type="caution">
    <text evidence="1">The sequence shown here is derived from an EMBL/GenBank/DDBJ whole genome shotgun (WGS) entry which is preliminary data.</text>
</comment>
<proteinExistence type="predicted"/>
<accession>K9ET09</accession>
<dbReference type="OrthoDB" id="1387301at2"/>
<dbReference type="AlphaFoldDB" id="K9ET09"/>
<dbReference type="RefSeq" id="WP_009128186.1">
    <property type="nucleotide sequence ID" value="NZ_JH992940.1"/>
</dbReference>
<dbReference type="PROSITE" id="PS51257">
    <property type="entry name" value="PROKAR_LIPOPROTEIN"/>
    <property type="match status" value="1"/>
</dbReference>
<dbReference type="STRING" id="742727.HMPREF9447_00750"/>
<dbReference type="SUPFAM" id="SSF48452">
    <property type="entry name" value="TPR-like"/>
    <property type="match status" value="1"/>
</dbReference>
<organism evidence="1 2">
    <name type="scientific">Bacteroides oleiciplenus YIT 12058</name>
    <dbReference type="NCBI Taxonomy" id="742727"/>
    <lineage>
        <taxon>Bacteria</taxon>
        <taxon>Pseudomonadati</taxon>
        <taxon>Bacteroidota</taxon>
        <taxon>Bacteroidia</taxon>
        <taxon>Bacteroidales</taxon>
        <taxon>Bacteroidaceae</taxon>
        <taxon>Bacteroides</taxon>
    </lineage>
</organism>
<keyword evidence="2" id="KW-1185">Reference proteome</keyword>
<dbReference type="Pfam" id="PF12741">
    <property type="entry name" value="SusD-like"/>
    <property type="match status" value="1"/>
</dbReference>
<dbReference type="Gene3D" id="1.25.40.390">
    <property type="match status" value="1"/>
</dbReference>
<dbReference type="InterPro" id="IPR011990">
    <property type="entry name" value="TPR-like_helical_dom_sf"/>
</dbReference>
<dbReference type="HOGENOM" id="CLU_025928_2_0_10"/>
<dbReference type="eggNOG" id="COG4198">
    <property type="taxonomic scope" value="Bacteria"/>
</dbReference>